<dbReference type="SUPFAM" id="SSF51430">
    <property type="entry name" value="NAD(P)-linked oxidoreductase"/>
    <property type="match status" value="1"/>
</dbReference>
<dbReference type="Pfam" id="PF00248">
    <property type="entry name" value="Aldo_ket_red"/>
    <property type="match status" value="1"/>
</dbReference>
<feature type="domain" description="NADP-dependent oxidoreductase" evidence="3">
    <location>
        <begin position="25"/>
        <end position="305"/>
    </location>
</feature>
<evidence type="ECO:0000256" key="2">
    <source>
        <dbReference type="ARBA" id="ARBA00023002"/>
    </source>
</evidence>
<dbReference type="Gene3D" id="3.20.20.100">
    <property type="entry name" value="NADP-dependent oxidoreductase domain"/>
    <property type="match status" value="1"/>
</dbReference>
<protein>
    <recommendedName>
        <fullName evidence="3">NADP-dependent oxidoreductase domain-containing protein</fullName>
    </recommendedName>
</protein>
<organism evidence="4 5">
    <name type="scientific">Citrullus colocynthis</name>
    <name type="common">colocynth</name>
    <dbReference type="NCBI Taxonomy" id="252529"/>
    <lineage>
        <taxon>Eukaryota</taxon>
        <taxon>Viridiplantae</taxon>
        <taxon>Streptophyta</taxon>
        <taxon>Embryophyta</taxon>
        <taxon>Tracheophyta</taxon>
        <taxon>Spermatophyta</taxon>
        <taxon>Magnoliopsida</taxon>
        <taxon>eudicotyledons</taxon>
        <taxon>Gunneridae</taxon>
        <taxon>Pentapetalae</taxon>
        <taxon>rosids</taxon>
        <taxon>fabids</taxon>
        <taxon>Cucurbitales</taxon>
        <taxon>Cucurbitaceae</taxon>
        <taxon>Benincaseae</taxon>
        <taxon>Citrullus</taxon>
    </lineage>
</organism>
<dbReference type="PRINTS" id="PR00069">
    <property type="entry name" value="ALDKETRDTASE"/>
</dbReference>
<reference evidence="4 5" key="1">
    <citation type="submission" date="2024-03" db="EMBL/GenBank/DDBJ databases">
        <authorList>
            <person name="Gkanogiannis A."/>
            <person name="Becerra Lopez-Lavalle L."/>
        </authorList>
    </citation>
    <scope>NUCLEOTIDE SEQUENCE [LARGE SCALE GENOMIC DNA]</scope>
</reference>
<gene>
    <name evidence="4" type="ORF">CITCOLO1_LOCUS21568</name>
</gene>
<evidence type="ECO:0000256" key="1">
    <source>
        <dbReference type="ARBA" id="ARBA00022857"/>
    </source>
</evidence>
<keyword evidence="2" id="KW-0560">Oxidoreductase</keyword>
<proteinExistence type="predicted"/>
<dbReference type="InterPro" id="IPR023210">
    <property type="entry name" value="NADP_OxRdtase_dom"/>
</dbReference>
<evidence type="ECO:0000313" key="4">
    <source>
        <dbReference type="EMBL" id="CAK9329131.1"/>
    </source>
</evidence>
<keyword evidence="5" id="KW-1185">Reference proteome</keyword>
<dbReference type="InterPro" id="IPR050791">
    <property type="entry name" value="Aldo-Keto_reductase"/>
</dbReference>
<dbReference type="PANTHER" id="PTHR43625:SF65">
    <property type="entry name" value="NADP-DEPENDENT OXIDOREDUCTASE DOMAIN-CONTAINING PROTEIN"/>
    <property type="match status" value="1"/>
</dbReference>
<dbReference type="EMBL" id="OZ021743">
    <property type="protein sequence ID" value="CAK9329131.1"/>
    <property type="molecule type" value="Genomic_DNA"/>
</dbReference>
<dbReference type="Proteomes" id="UP001642487">
    <property type="component" value="Chromosome 9"/>
</dbReference>
<keyword evidence="1" id="KW-0521">NADP</keyword>
<evidence type="ECO:0000313" key="5">
    <source>
        <dbReference type="Proteomes" id="UP001642487"/>
    </source>
</evidence>
<accession>A0ABP0Z8R8</accession>
<sequence>MEAKPQKLIQIPKVKLGSQGLEVSRLGFGCAGLSGSLNTPLSHEEGCQIIKQAFIRGITFFDSSDLNGVDHDNEIMIGKALKQLPRAKIQLATKFGIVPLGEFEFALNGTPEYVRNCCEASLQRLQVNYIDLYYQHRIDISVPIEETMGELKKLVEEWKIKYIGLSEASANTIRRVPCSSSNHCHSNGVFIVESELGIGIVAYSQLGRGFFGGKATAESLPSESSLAYHPRFSKESLEQNEAIYRRLANLAVKHGYTTVQLALAWLLHQGIDIVPIPGTNKLGNVDSNIGSLDVKLTEEDFKEIGDAVPVDEVRGQREYDVLTKYMWKFADTPLRT</sequence>
<evidence type="ECO:0000259" key="3">
    <source>
        <dbReference type="Pfam" id="PF00248"/>
    </source>
</evidence>
<dbReference type="PANTHER" id="PTHR43625">
    <property type="entry name" value="AFLATOXIN B1 ALDEHYDE REDUCTASE"/>
    <property type="match status" value="1"/>
</dbReference>
<dbReference type="InterPro" id="IPR020471">
    <property type="entry name" value="AKR"/>
</dbReference>
<name>A0ABP0Z8R8_9ROSI</name>
<dbReference type="InterPro" id="IPR036812">
    <property type="entry name" value="NAD(P)_OxRdtase_dom_sf"/>
</dbReference>